<evidence type="ECO:0000256" key="6">
    <source>
        <dbReference type="ARBA" id="ARBA00049052"/>
    </source>
</evidence>
<dbReference type="PROSITE" id="PS00480">
    <property type="entry name" value="CITRATE_SYNTHASE"/>
    <property type="match status" value="1"/>
</dbReference>
<dbReference type="GO" id="GO:0005737">
    <property type="term" value="C:cytoplasm"/>
    <property type="evidence" value="ECO:0007669"/>
    <property type="project" value="InterPro"/>
</dbReference>
<dbReference type="NCBIfam" id="TIGR01800">
    <property type="entry name" value="cit_synth_II"/>
    <property type="match status" value="1"/>
</dbReference>
<dbReference type="FunFam" id="1.10.230.10:FF:000003">
    <property type="entry name" value="Citrate synthase"/>
    <property type="match status" value="1"/>
</dbReference>
<name>A0A4P7C0J6_9GAMM</name>
<keyword evidence="5 8" id="KW-0808">Transferase</keyword>
<dbReference type="GO" id="GO:0005975">
    <property type="term" value="P:carbohydrate metabolic process"/>
    <property type="evidence" value="ECO:0007669"/>
    <property type="project" value="TreeGrafter"/>
</dbReference>
<keyword evidence="4" id="KW-0816">Tricarboxylic acid cycle</keyword>
<comment type="catalytic activity">
    <reaction evidence="7">
        <text>oxaloacetate + acetyl-CoA + H2O = citrate + CoA + H(+)</text>
        <dbReference type="Rhea" id="RHEA:16845"/>
        <dbReference type="ChEBI" id="CHEBI:15377"/>
        <dbReference type="ChEBI" id="CHEBI:15378"/>
        <dbReference type="ChEBI" id="CHEBI:16452"/>
        <dbReference type="ChEBI" id="CHEBI:16947"/>
        <dbReference type="ChEBI" id="CHEBI:57287"/>
        <dbReference type="ChEBI" id="CHEBI:57288"/>
        <dbReference type="EC" id="2.3.3.16"/>
    </reaction>
</comment>
<dbReference type="OrthoDB" id="9800864at2"/>
<dbReference type="GO" id="GO:0050440">
    <property type="term" value="F:2-methylcitrate synthase activity"/>
    <property type="evidence" value="ECO:0007669"/>
    <property type="project" value="UniProtKB-EC"/>
</dbReference>
<dbReference type="Gene3D" id="1.10.230.10">
    <property type="entry name" value="Cytochrome P450-Terp, domain 2"/>
    <property type="match status" value="1"/>
</dbReference>
<comment type="pathway">
    <text evidence="2">Organic acid metabolism; propanoate degradation.</text>
</comment>
<keyword evidence="12" id="KW-1185">Reference proteome</keyword>
<dbReference type="PANTHER" id="PTHR11739">
    <property type="entry name" value="CITRATE SYNTHASE"/>
    <property type="match status" value="1"/>
</dbReference>
<evidence type="ECO:0000256" key="8">
    <source>
        <dbReference type="PIRNR" id="PIRNR001369"/>
    </source>
</evidence>
<evidence type="ECO:0000256" key="7">
    <source>
        <dbReference type="ARBA" id="ARBA00049288"/>
    </source>
</evidence>
<evidence type="ECO:0000256" key="9">
    <source>
        <dbReference type="PIRSR" id="PIRSR001369-1"/>
    </source>
</evidence>
<dbReference type="Proteomes" id="UP000294325">
    <property type="component" value="Chromosome"/>
</dbReference>
<dbReference type="KEGG" id="nwr:E3U44_17255"/>
<dbReference type="Pfam" id="PF00285">
    <property type="entry name" value="Citrate_synt"/>
    <property type="match status" value="1"/>
</dbReference>
<organism evidence="11 12">
    <name type="scientific">Nitrosococcus wardiae</name>
    <dbReference type="NCBI Taxonomy" id="1814290"/>
    <lineage>
        <taxon>Bacteria</taxon>
        <taxon>Pseudomonadati</taxon>
        <taxon>Pseudomonadota</taxon>
        <taxon>Gammaproteobacteria</taxon>
        <taxon>Chromatiales</taxon>
        <taxon>Chromatiaceae</taxon>
        <taxon>Nitrosococcus</taxon>
    </lineage>
</organism>
<dbReference type="SUPFAM" id="SSF48256">
    <property type="entry name" value="Citrate synthase"/>
    <property type="match status" value="1"/>
</dbReference>
<evidence type="ECO:0000256" key="1">
    <source>
        <dbReference type="ARBA" id="ARBA00004751"/>
    </source>
</evidence>
<dbReference type="GO" id="GO:0006099">
    <property type="term" value="P:tricarboxylic acid cycle"/>
    <property type="evidence" value="ECO:0007669"/>
    <property type="project" value="UniProtKB-UniPathway"/>
</dbReference>
<evidence type="ECO:0000256" key="3">
    <source>
        <dbReference type="ARBA" id="ARBA00010566"/>
    </source>
</evidence>
<evidence type="ECO:0000256" key="5">
    <source>
        <dbReference type="ARBA" id="ARBA00022679"/>
    </source>
</evidence>
<dbReference type="RefSeq" id="WP_134359316.1">
    <property type="nucleotide sequence ID" value="NZ_CP038033.1"/>
</dbReference>
<dbReference type="InterPro" id="IPR019810">
    <property type="entry name" value="Citrate_synthase_AS"/>
</dbReference>
<dbReference type="EMBL" id="CP038033">
    <property type="protein sequence ID" value="QBQ56063.1"/>
    <property type="molecule type" value="Genomic_DNA"/>
</dbReference>
<feature type="active site" evidence="9">
    <location>
        <position position="259"/>
    </location>
</feature>
<dbReference type="AlphaFoldDB" id="A0A4P7C0J6"/>
<comment type="pathway">
    <text evidence="1">Carbohydrate metabolism; tricarboxylic acid cycle; isocitrate from oxaloacetate: step 1/2.</text>
</comment>
<dbReference type="NCBIfam" id="NF009006">
    <property type="entry name" value="PRK12351.1"/>
    <property type="match status" value="1"/>
</dbReference>
<dbReference type="InterPro" id="IPR016143">
    <property type="entry name" value="Citrate_synth-like_sm_a-sub"/>
</dbReference>
<gene>
    <name evidence="11" type="primary">prpC</name>
    <name evidence="11" type="ORF">E3U44_17255</name>
</gene>
<dbReference type="PANTHER" id="PTHR11739:SF25">
    <property type="entry name" value="CITRATE SYNTHASE-RELATED PROTEIN DDB_G0287281"/>
    <property type="match status" value="1"/>
</dbReference>
<sequence>MSPETVSSGLAGVIAGRTAISTVGKEAKRLTYRGYSIEMLAEQASFEEVAYLLIYGQLPSSAQLREYREQLQSLRRLPEELKPVLEALPGNSHPMDVMRTGCSALGCLEPEIDLEQQGDIANRLLALLPSLLLYWYHFHHQGTRIGTPTEEESLAGHFLKLLHGETPEAIPRRVLDVSLILYAEHEFAASTFAARVTASTLSDFYSAVTAAIGTLRGSLHGGANEAAMALIDRFQTPDEAEREILAALARKEKIMGFGHRVYKEADPRNAIIKDWCRQLAERVGDSCLFPIAERIEAVMKQEKGLFPNLDFYVAPAYRFLGIPIDLYTPLFVCSRVAGWAAHIMEQRADNRLIRPTAEYIGPEPRDFVPIGQRG</sequence>
<feature type="active site" evidence="9">
    <location>
        <position position="310"/>
    </location>
</feature>
<accession>A0A4P7C0J6</accession>
<evidence type="ECO:0000256" key="4">
    <source>
        <dbReference type="ARBA" id="ARBA00022532"/>
    </source>
</evidence>
<dbReference type="GO" id="GO:0019679">
    <property type="term" value="P:propionate metabolic process, methylcitrate cycle"/>
    <property type="evidence" value="ECO:0007669"/>
    <property type="project" value="TreeGrafter"/>
</dbReference>
<protein>
    <recommendedName>
        <fullName evidence="8">Citrate synthase</fullName>
    </recommendedName>
</protein>
<dbReference type="CDD" id="cd06108">
    <property type="entry name" value="Ec2MCS_like"/>
    <property type="match status" value="1"/>
</dbReference>
<proteinExistence type="inferred from homology"/>
<comment type="similarity">
    <text evidence="3 8 10">Belongs to the citrate synthase family.</text>
</comment>
<comment type="catalytic activity">
    <reaction evidence="6">
        <text>propanoyl-CoA + oxaloacetate + H2O = (2S,3S)-2-methylcitrate + CoA + H(+)</text>
        <dbReference type="Rhea" id="RHEA:23780"/>
        <dbReference type="ChEBI" id="CHEBI:15377"/>
        <dbReference type="ChEBI" id="CHEBI:15378"/>
        <dbReference type="ChEBI" id="CHEBI:16452"/>
        <dbReference type="ChEBI" id="CHEBI:57287"/>
        <dbReference type="ChEBI" id="CHEBI:57392"/>
        <dbReference type="ChEBI" id="CHEBI:58853"/>
        <dbReference type="EC" id="2.3.3.5"/>
    </reaction>
</comment>
<dbReference type="Gene3D" id="1.10.580.10">
    <property type="entry name" value="Citrate Synthase, domain 1"/>
    <property type="match status" value="1"/>
</dbReference>
<evidence type="ECO:0000256" key="2">
    <source>
        <dbReference type="ARBA" id="ARBA00005026"/>
    </source>
</evidence>
<dbReference type="UniPathway" id="UPA00223">
    <property type="reaction ID" value="UER00717"/>
</dbReference>
<dbReference type="PIRSF" id="PIRSF001369">
    <property type="entry name" value="Citrate_synth"/>
    <property type="match status" value="1"/>
</dbReference>
<dbReference type="InterPro" id="IPR024176">
    <property type="entry name" value="Citrate_synthase_bac-typ"/>
</dbReference>
<reference evidence="11 12" key="1">
    <citation type="submission" date="2019-03" db="EMBL/GenBank/DDBJ databases">
        <title>The genome sequence of Nitrosococcus wardiae strain D1FHST reveals the archetypal metabolic capacity of ammonia-oxidizing Gammaproteobacteria.</title>
        <authorList>
            <person name="Wang L."/>
            <person name="Lim C.K."/>
            <person name="Hanson T.E."/>
            <person name="Dang H."/>
            <person name="Klotz M.G."/>
        </authorList>
    </citation>
    <scope>NUCLEOTIDE SEQUENCE [LARGE SCALE GENOMIC DNA]</scope>
    <source>
        <strain evidence="11 12">D1FHS</strain>
    </source>
</reference>
<dbReference type="InterPro" id="IPR036969">
    <property type="entry name" value="Citrate_synthase_sf"/>
</dbReference>
<dbReference type="PRINTS" id="PR00143">
    <property type="entry name" value="CITRTSNTHASE"/>
</dbReference>
<dbReference type="GO" id="GO:0036440">
    <property type="term" value="F:citrate synthase activity"/>
    <property type="evidence" value="ECO:0007669"/>
    <property type="project" value="UniProtKB-EC"/>
</dbReference>
<dbReference type="InterPro" id="IPR016142">
    <property type="entry name" value="Citrate_synth-like_lrg_a-sub"/>
</dbReference>
<dbReference type="InterPro" id="IPR002020">
    <property type="entry name" value="Citrate_synthase"/>
</dbReference>
<evidence type="ECO:0000313" key="12">
    <source>
        <dbReference type="Proteomes" id="UP000294325"/>
    </source>
</evidence>
<keyword evidence="11" id="KW-0012">Acyltransferase</keyword>
<dbReference type="InterPro" id="IPR011278">
    <property type="entry name" value="2-MeCitrate/Citrate_synth_II"/>
</dbReference>
<evidence type="ECO:0000256" key="10">
    <source>
        <dbReference type="RuleBase" id="RU003406"/>
    </source>
</evidence>
<evidence type="ECO:0000313" key="11">
    <source>
        <dbReference type="EMBL" id="QBQ56063.1"/>
    </source>
</evidence>